<evidence type="ECO:0000259" key="3">
    <source>
        <dbReference type="Pfam" id="PF18962"/>
    </source>
</evidence>
<dbReference type="NCBIfam" id="TIGR04183">
    <property type="entry name" value="Por_Secre_tail"/>
    <property type="match status" value="1"/>
</dbReference>
<sequence length="339" mass="38105">MKKITLFVLFVFLITSKIFSQEPPVCVDYLLPNDGYFFIYPYPGVTQVNISLSWEEDFEGTPATQYNVYGGDSIDNLELLNSTTDLSYDWTVGFGEYFWKIVPENSYGVSDSCWIRRFKVYRNPPPLGLPNEFCYEATKIELGDEILCDNTSANSPTQNPNCDFDGSVSDIWYYFIAPDTEEVIIEGNSISSGDVYIAVYDECEGNILACDTDGSVTLSNLNVGQEYYIQVWTNESGVTRGMSSEGTFNLSVVDRALSIEDNIIEGFSIYPNPVNDVLRFAAQDNIDEISVYNLLGQEVLRTQPKVLNTQVDMAKLPTGMYVIKVKVGQQLGSYRVVKE</sequence>
<keyword evidence="1 2" id="KW-0732">Signal</keyword>
<dbReference type="Pfam" id="PF18962">
    <property type="entry name" value="Por_Secre_tail"/>
    <property type="match status" value="1"/>
</dbReference>
<evidence type="ECO:0000313" key="5">
    <source>
        <dbReference type="EMBL" id="AOW19194.1"/>
    </source>
</evidence>
<feature type="signal peptide" evidence="2">
    <location>
        <begin position="1"/>
        <end position="20"/>
    </location>
</feature>
<dbReference type="OrthoDB" id="951108at2"/>
<dbReference type="Proteomes" id="UP000176050">
    <property type="component" value="Chromosome"/>
</dbReference>
<organism evidence="5 6">
    <name type="scientific">Urechidicola croceus</name>
    <dbReference type="NCBI Taxonomy" id="1850246"/>
    <lineage>
        <taxon>Bacteria</taxon>
        <taxon>Pseudomonadati</taxon>
        <taxon>Bacteroidota</taxon>
        <taxon>Flavobacteriia</taxon>
        <taxon>Flavobacteriales</taxon>
        <taxon>Flavobacteriaceae</taxon>
        <taxon>Urechidicola</taxon>
    </lineage>
</organism>
<dbReference type="KEGG" id="lul:LPB138_00165"/>
<evidence type="ECO:0000259" key="4">
    <source>
        <dbReference type="Pfam" id="PF23759"/>
    </source>
</evidence>
<dbReference type="EMBL" id="CP017478">
    <property type="protein sequence ID" value="AOW19194.1"/>
    <property type="molecule type" value="Genomic_DNA"/>
</dbReference>
<reference evidence="5 6" key="1">
    <citation type="submission" date="2016-10" db="EMBL/GenBank/DDBJ databases">
        <title>Lutibacter sp. LPB0138, isolated from marine gastropod.</title>
        <authorList>
            <person name="Kim E."/>
            <person name="Yi H."/>
        </authorList>
    </citation>
    <scope>NUCLEOTIDE SEQUENCE [LARGE SCALE GENOMIC DNA]</scope>
    <source>
        <strain evidence="5 6">LPB0138</strain>
    </source>
</reference>
<keyword evidence="6" id="KW-1185">Reference proteome</keyword>
<dbReference type="Gene3D" id="2.60.120.380">
    <property type="match status" value="1"/>
</dbReference>
<dbReference type="InterPro" id="IPR026444">
    <property type="entry name" value="Secre_tail"/>
</dbReference>
<dbReference type="AlphaFoldDB" id="A0A1D8P3Q6"/>
<dbReference type="RefSeq" id="WP_070235324.1">
    <property type="nucleotide sequence ID" value="NZ_CP017478.1"/>
</dbReference>
<dbReference type="InterPro" id="IPR056600">
    <property type="entry name" value="GBD_T9SS_assoc"/>
</dbReference>
<dbReference type="Pfam" id="PF23759">
    <property type="entry name" value="GBD_T9SS_assoc"/>
    <property type="match status" value="1"/>
</dbReference>
<proteinExistence type="predicted"/>
<evidence type="ECO:0000256" key="2">
    <source>
        <dbReference type="SAM" id="SignalP"/>
    </source>
</evidence>
<feature type="domain" description="Secretion system C-terminal sorting" evidence="3">
    <location>
        <begin position="269"/>
        <end position="330"/>
    </location>
</feature>
<gene>
    <name evidence="5" type="ORF">LPB138_00165</name>
</gene>
<evidence type="ECO:0000256" key="1">
    <source>
        <dbReference type="ARBA" id="ARBA00022729"/>
    </source>
</evidence>
<feature type="chain" id="PRO_5009110808" evidence="2">
    <location>
        <begin position="21"/>
        <end position="339"/>
    </location>
</feature>
<accession>A0A1D8P3Q6</accession>
<feature type="domain" description="T9SS-like galactose binding" evidence="4">
    <location>
        <begin position="131"/>
        <end position="236"/>
    </location>
</feature>
<dbReference type="STRING" id="1850246.LPB138_00165"/>
<name>A0A1D8P3Q6_9FLAO</name>
<protein>
    <submittedName>
        <fullName evidence="5">Uncharacterized protein</fullName>
    </submittedName>
</protein>
<evidence type="ECO:0000313" key="6">
    <source>
        <dbReference type="Proteomes" id="UP000176050"/>
    </source>
</evidence>